<evidence type="ECO:0000313" key="13">
    <source>
        <dbReference type="EMBL" id="OGE81153.1"/>
    </source>
</evidence>
<evidence type="ECO:0000313" key="14">
    <source>
        <dbReference type="Proteomes" id="UP000178892"/>
    </source>
</evidence>
<dbReference type="InterPro" id="IPR048634">
    <property type="entry name" value="SecD_SecF_C"/>
</dbReference>
<accession>A0A1F5NU63</accession>
<dbReference type="InterPro" id="IPR005791">
    <property type="entry name" value="SecD"/>
</dbReference>
<comment type="subcellular location">
    <subcellularLocation>
        <location evidence="1 9">Cell membrane</location>
        <topology evidence="1 9">Multi-pass membrane protein</topology>
    </subcellularLocation>
</comment>
<comment type="similarity">
    <text evidence="9">Belongs to the SecD/SecF family. SecD subfamily.</text>
</comment>
<dbReference type="Gene3D" id="3.30.1360.200">
    <property type="match status" value="1"/>
</dbReference>
<proteinExistence type="inferred from homology"/>
<reference evidence="13 14" key="1">
    <citation type="journal article" date="2016" name="Nat. Commun.">
        <title>Thousands of microbial genomes shed light on interconnected biogeochemical processes in an aquifer system.</title>
        <authorList>
            <person name="Anantharaman K."/>
            <person name="Brown C.T."/>
            <person name="Hug L.A."/>
            <person name="Sharon I."/>
            <person name="Castelle C.J."/>
            <person name="Probst A.J."/>
            <person name="Thomas B.C."/>
            <person name="Singh A."/>
            <person name="Wilkins M.J."/>
            <person name="Karaoz U."/>
            <person name="Brodie E.L."/>
            <person name="Williams K.H."/>
            <person name="Hubbard S.S."/>
            <person name="Banfield J.F."/>
        </authorList>
    </citation>
    <scope>NUCLEOTIDE SEQUENCE [LARGE SCALE GENOMIC DNA]</scope>
</reference>
<feature type="transmembrane region" description="Helical" evidence="9">
    <location>
        <begin position="377"/>
        <end position="393"/>
    </location>
</feature>
<feature type="transmembrane region" description="Helical" evidence="9">
    <location>
        <begin position="399"/>
        <end position="422"/>
    </location>
</feature>
<evidence type="ECO:0000259" key="11">
    <source>
        <dbReference type="Pfam" id="PF21760"/>
    </source>
</evidence>
<dbReference type="PANTHER" id="PTHR30081">
    <property type="entry name" value="PROTEIN-EXPORT MEMBRANE PROTEIN SEC"/>
    <property type="match status" value="1"/>
</dbReference>
<dbReference type="GO" id="GO:0043952">
    <property type="term" value="P:protein transport by the Sec complex"/>
    <property type="evidence" value="ECO:0007669"/>
    <property type="project" value="UniProtKB-UniRule"/>
</dbReference>
<evidence type="ECO:0000256" key="2">
    <source>
        <dbReference type="ARBA" id="ARBA00022448"/>
    </source>
</evidence>
<evidence type="ECO:0000256" key="8">
    <source>
        <dbReference type="ARBA" id="ARBA00023136"/>
    </source>
</evidence>
<dbReference type="Pfam" id="PF02355">
    <property type="entry name" value="SecD_SecF_C"/>
    <property type="match status" value="1"/>
</dbReference>
<evidence type="ECO:0000256" key="5">
    <source>
        <dbReference type="ARBA" id="ARBA00022927"/>
    </source>
</evidence>
<keyword evidence="5 9" id="KW-0653">Protein transport</keyword>
<dbReference type="Pfam" id="PF22599">
    <property type="entry name" value="SecDF_P1_head"/>
    <property type="match status" value="1"/>
</dbReference>
<dbReference type="EMBL" id="MFEL01000010">
    <property type="protein sequence ID" value="OGE81153.1"/>
    <property type="molecule type" value="Genomic_DNA"/>
</dbReference>
<keyword evidence="3 9" id="KW-1003">Cell membrane</keyword>
<keyword evidence="6 9" id="KW-1133">Transmembrane helix</keyword>
<evidence type="ECO:0000256" key="6">
    <source>
        <dbReference type="ARBA" id="ARBA00022989"/>
    </source>
</evidence>
<evidence type="ECO:0000256" key="4">
    <source>
        <dbReference type="ARBA" id="ARBA00022692"/>
    </source>
</evidence>
<dbReference type="PANTHER" id="PTHR30081:SF1">
    <property type="entry name" value="PROTEIN TRANSLOCASE SUBUNIT SECD"/>
    <property type="match status" value="1"/>
</dbReference>
<dbReference type="HAMAP" id="MF_01463_B">
    <property type="entry name" value="SecD_B"/>
    <property type="match status" value="1"/>
</dbReference>
<evidence type="ECO:0000259" key="10">
    <source>
        <dbReference type="Pfam" id="PF02355"/>
    </source>
</evidence>
<feature type="domain" description="Protein export membrane protein SecD/SecF C-terminal" evidence="10">
    <location>
        <begin position="255"/>
        <end position="423"/>
    </location>
</feature>
<dbReference type="InterPro" id="IPR054384">
    <property type="entry name" value="SecDF_P1_head"/>
</dbReference>
<dbReference type="GO" id="GO:0006605">
    <property type="term" value="P:protein targeting"/>
    <property type="evidence" value="ECO:0007669"/>
    <property type="project" value="UniProtKB-UniRule"/>
</dbReference>
<evidence type="ECO:0000256" key="1">
    <source>
        <dbReference type="ARBA" id="ARBA00004651"/>
    </source>
</evidence>
<keyword evidence="8 9" id="KW-0472">Membrane</keyword>
<keyword evidence="2 9" id="KW-0813">Transport</keyword>
<dbReference type="GO" id="GO:0065002">
    <property type="term" value="P:intracellular protein transmembrane transport"/>
    <property type="evidence" value="ECO:0007669"/>
    <property type="project" value="UniProtKB-UniRule"/>
</dbReference>
<comment type="subunit">
    <text evidence="9">Forms a complex with SecF. Part of the essential Sec protein translocation apparatus which comprises SecA, SecYEG and auxiliary proteins SecDF. Other proteins may also be involved.</text>
</comment>
<dbReference type="GO" id="GO:0015450">
    <property type="term" value="F:protein-transporting ATPase activity"/>
    <property type="evidence" value="ECO:0007669"/>
    <property type="project" value="InterPro"/>
</dbReference>
<name>A0A1F5NU63_9BACT</name>
<protein>
    <recommendedName>
        <fullName evidence="9">Protein translocase subunit SecD</fullName>
    </recommendedName>
</protein>
<evidence type="ECO:0000256" key="9">
    <source>
        <dbReference type="HAMAP-Rule" id="MF_01463"/>
    </source>
</evidence>
<keyword evidence="7 9" id="KW-0811">Translocation</keyword>
<feature type="transmembrane region" description="Helical" evidence="9">
    <location>
        <begin position="276"/>
        <end position="294"/>
    </location>
</feature>
<gene>
    <name evidence="9" type="primary">secD</name>
    <name evidence="13" type="ORF">A2720_01265</name>
</gene>
<comment type="function">
    <text evidence="9">Part of the Sec protein translocase complex. Interacts with the SecYEG preprotein conducting channel. SecDF uses the proton motive force (PMF) to complete protein translocation after the ATP-dependent function of SecA.</text>
</comment>
<comment type="caution">
    <text evidence="13">The sequence shown here is derived from an EMBL/GenBank/DDBJ whole genome shotgun (WGS) entry which is preliminary data.</text>
</comment>
<dbReference type="GO" id="GO:0005886">
    <property type="term" value="C:plasma membrane"/>
    <property type="evidence" value="ECO:0007669"/>
    <property type="project" value="UniProtKB-SubCell"/>
</dbReference>
<dbReference type="NCBIfam" id="TIGR00916">
    <property type="entry name" value="2A0604s01"/>
    <property type="match status" value="1"/>
</dbReference>
<sequence>MRKGLYFKFILILLLAGAVFYIALPAGSKISLKWARINFEKQFKLNLGLDLQGGTHLVYEGNLKDIPQDARADAMNSARDVIERRVNAFGVSEPLVQVSGTDRIIIELPGVKDIDEAIKLIGQTPFLEFRVENPNPPEVTPDVNGEVTISADQAFIPTGLTGKEFKRASLEFDQRTGVPQISLQFDAEGTKKFADITQRNIGKRVAIFLDGQILSAPTVQTAITDGRAVITGQFTVQEAKELVTRLNSGALPVPIKLIQQQNVGATLGLASVQKSVAAGLIGFAIIALFMIVYYRLPGLLAVIALSIYTALSIALFKVFGITFTLAGIAGFILSIGMAVDANILIFERLKEELRKGRTLEQAVEEGFKRAWLSVRDSNFSSLITTFILGYFGSSIIRGFAITLSIGIIVSMFTAITLTRTFLRLLVGHNLLVHHWLYGVPKMSEES</sequence>
<dbReference type="Pfam" id="PF07549">
    <property type="entry name" value="Sec_GG"/>
    <property type="match status" value="1"/>
</dbReference>
<dbReference type="Gene3D" id="3.30.70.3400">
    <property type="match status" value="1"/>
</dbReference>
<evidence type="ECO:0000259" key="12">
    <source>
        <dbReference type="Pfam" id="PF22599"/>
    </source>
</evidence>
<dbReference type="NCBIfam" id="TIGR01129">
    <property type="entry name" value="secD"/>
    <property type="match status" value="1"/>
</dbReference>
<feature type="transmembrane region" description="Helical" evidence="9">
    <location>
        <begin position="299"/>
        <end position="319"/>
    </location>
</feature>
<dbReference type="STRING" id="1817825.A2720_01265"/>
<feature type="transmembrane region" description="Helical" evidence="9">
    <location>
        <begin position="325"/>
        <end position="346"/>
    </location>
</feature>
<dbReference type="FunFam" id="1.20.1640.10:FF:000004">
    <property type="entry name" value="Protein translocase subunit SecD"/>
    <property type="match status" value="1"/>
</dbReference>
<dbReference type="InterPro" id="IPR048631">
    <property type="entry name" value="SecD_1st"/>
</dbReference>
<dbReference type="Pfam" id="PF21760">
    <property type="entry name" value="SecD_1st"/>
    <property type="match status" value="1"/>
</dbReference>
<dbReference type="Gene3D" id="1.20.1640.10">
    <property type="entry name" value="Multidrug efflux transporter AcrB transmembrane domain"/>
    <property type="match status" value="1"/>
</dbReference>
<organism evidence="13 14">
    <name type="scientific">Candidatus Doudnabacteria bacterium RIFCSPHIGHO2_01_FULL_46_24</name>
    <dbReference type="NCBI Taxonomy" id="1817825"/>
    <lineage>
        <taxon>Bacteria</taxon>
        <taxon>Candidatus Doudnaibacteriota</taxon>
    </lineage>
</organism>
<dbReference type="SUPFAM" id="SSF82866">
    <property type="entry name" value="Multidrug efflux transporter AcrB transmembrane domain"/>
    <property type="match status" value="1"/>
</dbReference>
<dbReference type="InterPro" id="IPR055344">
    <property type="entry name" value="SecD_SecF_C_bact"/>
</dbReference>
<dbReference type="InterPro" id="IPR022646">
    <property type="entry name" value="SecD/SecF_CS"/>
</dbReference>
<keyword evidence="4 9" id="KW-0812">Transmembrane</keyword>
<dbReference type="Proteomes" id="UP000178892">
    <property type="component" value="Unassembled WGS sequence"/>
</dbReference>
<dbReference type="InterPro" id="IPR022813">
    <property type="entry name" value="SecD/SecF_arch_bac"/>
</dbReference>
<feature type="domain" description="SecDF P1 head subdomain" evidence="12">
    <location>
        <begin position="159"/>
        <end position="253"/>
    </location>
</feature>
<evidence type="ECO:0000256" key="7">
    <source>
        <dbReference type="ARBA" id="ARBA00023010"/>
    </source>
</evidence>
<dbReference type="AlphaFoldDB" id="A0A1F5NU63"/>
<evidence type="ECO:0000256" key="3">
    <source>
        <dbReference type="ARBA" id="ARBA00022475"/>
    </source>
</evidence>
<feature type="domain" description="Protein translocase subunit SecDF P1" evidence="11">
    <location>
        <begin position="75"/>
        <end position="132"/>
    </location>
</feature>
<comment type="caution">
    <text evidence="9">Lacks conserved residue(s) required for the propagation of feature annotation.</text>
</comment>